<feature type="signal peptide" evidence="1">
    <location>
        <begin position="1"/>
        <end position="19"/>
    </location>
</feature>
<dbReference type="EMBL" id="AVOT02153310">
    <property type="protein sequence ID" value="MBW0593261.1"/>
    <property type="molecule type" value="Genomic_DNA"/>
</dbReference>
<dbReference type="GO" id="GO:0005737">
    <property type="term" value="C:cytoplasm"/>
    <property type="evidence" value="ECO:0007669"/>
    <property type="project" value="TreeGrafter"/>
</dbReference>
<dbReference type="GO" id="GO:0070651">
    <property type="term" value="P:nonfunctional rRNA decay"/>
    <property type="evidence" value="ECO:0007669"/>
    <property type="project" value="TreeGrafter"/>
</dbReference>
<dbReference type="Pfam" id="PF26356">
    <property type="entry name" value="Pelota_N"/>
    <property type="match status" value="1"/>
</dbReference>
<dbReference type="SUPFAM" id="SSF159065">
    <property type="entry name" value="Dom34/Pelota N-terminal domain-like"/>
    <property type="match status" value="1"/>
</dbReference>
<dbReference type="GO" id="GO:0070966">
    <property type="term" value="P:nuclear-transcribed mRNA catabolic process, no-go decay"/>
    <property type="evidence" value="ECO:0007669"/>
    <property type="project" value="InterPro"/>
</dbReference>
<dbReference type="PANTHER" id="PTHR10853:SF0">
    <property type="entry name" value="PROTEIN PELOTA HOMOLOG"/>
    <property type="match status" value="1"/>
</dbReference>
<dbReference type="InterPro" id="IPR058547">
    <property type="entry name" value="Pelota_N"/>
</dbReference>
<organism evidence="3 4">
    <name type="scientific">Austropuccinia psidii MF-1</name>
    <dbReference type="NCBI Taxonomy" id="1389203"/>
    <lineage>
        <taxon>Eukaryota</taxon>
        <taxon>Fungi</taxon>
        <taxon>Dikarya</taxon>
        <taxon>Basidiomycota</taxon>
        <taxon>Pucciniomycotina</taxon>
        <taxon>Pucciniomycetes</taxon>
        <taxon>Pucciniales</taxon>
        <taxon>Sphaerophragmiaceae</taxon>
        <taxon>Austropuccinia</taxon>
    </lineage>
</organism>
<dbReference type="InterPro" id="IPR042226">
    <property type="entry name" value="eFR1_2_sf"/>
</dbReference>
<dbReference type="GO" id="GO:0070481">
    <property type="term" value="P:nuclear-transcribed mRNA catabolic process, non-stop decay"/>
    <property type="evidence" value="ECO:0007669"/>
    <property type="project" value="InterPro"/>
</dbReference>
<protein>
    <recommendedName>
        <fullName evidence="2">Pelota N-terminal domain-containing protein</fullName>
    </recommendedName>
</protein>
<dbReference type="GO" id="GO:0032790">
    <property type="term" value="P:ribosome disassembly"/>
    <property type="evidence" value="ECO:0007669"/>
    <property type="project" value="TreeGrafter"/>
</dbReference>
<dbReference type="SUPFAM" id="SSF53137">
    <property type="entry name" value="Translational machinery components"/>
    <property type="match status" value="1"/>
</dbReference>
<dbReference type="InterPro" id="IPR004405">
    <property type="entry name" value="TF_pelota"/>
</dbReference>
<evidence type="ECO:0000313" key="4">
    <source>
        <dbReference type="Proteomes" id="UP000765509"/>
    </source>
</evidence>
<dbReference type="AlphaFoldDB" id="A0A9Q3L799"/>
<dbReference type="Gene3D" id="2.30.30.870">
    <property type="entry name" value="Pelota, domain A"/>
    <property type="match status" value="1"/>
</dbReference>
<feature type="non-terminal residue" evidence="3">
    <location>
        <position position="1"/>
    </location>
</feature>
<dbReference type="InterPro" id="IPR038069">
    <property type="entry name" value="Pelota/DOM34_N"/>
</dbReference>
<keyword evidence="4" id="KW-1185">Reference proteome</keyword>
<dbReference type="Proteomes" id="UP000765509">
    <property type="component" value="Unassembled WGS sequence"/>
</dbReference>
<accession>A0A9Q3L799</accession>
<sequence length="206" mass="22469">NPTVIILVVNTLITTSIWTQPDIVTETSSETGAKDSRCIKLNLTIEVNKVLYSGAELRSAKSAANDLITPTQSSSNLSNGASLQLSNQISQQNKHIKLGAFNTLDLEPNREFTIIKGPDGWDLIHMERLSDSLDASKSADIGVILADKSGKATICLIGTHATFIKQRIKVPAAKKKKSGLGSDKVMEKFHKQIYDTLTKNFNFAQL</sequence>
<dbReference type="OrthoDB" id="10249111at2759"/>
<feature type="chain" id="PRO_5040295565" description="Pelota N-terminal domain-containing protein" evidence="1">
    <location>
        <begin position="20"/>
        <end position="206"/>
    </location>
</feature>
<reference evidence="3" key="1">
    <citation type="submission" date="2021-03" db="EMBL/GenBank/DDBJ databases">
        <title>Draft genome sequence of rust myrtle Austropuccinia psidii MF-1, a brazilian biotype.</title>
        <authorList>
            <person name="Quecine M.C."/>
            <person name="Pachon D.M.R."/>
            <person name="Bonatelli M.L."/>
            <person name="Correr F.H."/>
            <person name="Franceschini L.M."/>
            <person name="Leite T.F."/>
            <person name="Margarido G.R.A."/>
            <person name="Almeida C.A."/>
            <person name="Ferrarezi J.A."/>
            <person name="Labate C.A."/>
        </authorList>
    </citation>
    <scope>NUCLEOTIDE SEQUENCE</scope>
    <source>
        <strain evidence="3">MF-1</strain>
    </source>
</reference>
<evidence type="ECO:0000259" key="2">
    <source>
        <dbReference type="Pfam" id="PF26356"/>
    </source>
</evidence>
<dbReference type="PANTHER" id="PTHR10853">
    <property type="entry name" value="PELOTA"/>
    <property type="match status" value="1"/>
</dbReference>
<name>A0A9Q3L799_9BASI</name>
<dbReference type="GO" id="GO:0071025">
    <property type="term" value="P:RNA surveillance"/>
    <property type="evidence" value="ECO:0007669"/>
    <property type="project" value="InterPro"/>
</dbReference>
<evidence type="ECO:0000256" key="1">
    <source>
        <dbReference type="SAM" id="SignalP"/>
    </source>
</evidence>
<keyword evidence="1" id="KW-0732">Signal</keyword>
<comment type="caution">
    <text evidence="3">The sequence shown here is derived from an EMBL/GenBank/DDBJ whole genome shotgun (WGS) entry which is preliminary data.</text>
</comment>
<dbReference type="Gene3D" id="3.30.420.60">
    <property type="entry name" value="eRF1 domain 2"/>
    <property type="match status" value="1"/>
</dbReference>
<feature type="domain" description="Pelota N-terminal" evidence="2">
    <location>
        <begin position="27"/>
        <end position="132"/>
    </location>
</feature>
<evidence type="ECO:0000313" key="3">
    <source>
        <dbReference type="EMBL" id="MBW0593261.1"/>
    </source>
</evidence>
<proteinExistence type="predicted"/>
<gene>
    <name evidence="3" type="ORF">O181_132976</name>
</gene>